<name>A0A1Z5JCT5_FISSO</name>
<organism evidence="10 11">
    <name type="scientific">Fistulifera solaris</name>
    <name type="common">Oleaginous diatom</name>
    <dbReference type="NCBI Taxonomy" id="1519565"/>
    <lineage>
        <taxon>Eukaryota</taxon>
        <taxon>Sar</taxon>
        <taxon>Stramenopiles</taxon>
        <taxon>Ochrophyta</taxon>
        <taxon>Bacillariophyta</taxon>
        <taxon>Bacillariophyceae</taxon>
        <taxon>Bacillariophycidae</taxon>
        <taxon>Naviculales</taxon>
        <taxon>Naviculaceae</taxon>
        <taxon>Fistulifera</taxon>
    </lineage>
</organism>
<evidence type="ECO:0000256" key="3">
    <source>
        <dbReference type="ARBA" id="ARBA00022676"/>
    </source>
</evidence>
<dbReference type="AlphaFoldDB" id="A0A1Z5JCT5"/>
<keyword evidence="6" id="KW-0735">Signal-anchor</keyword>
<evidence type="ECO:0000256" key="9">
    <source>
        <dbReference type="ARBA" id="ARBA00023136"/>
    </source>
</evidence>
<accession>A0A1Z5JCT5</accession>
<dbReference type="GO" id="GO:0000139">
    <property type="term" value="C:Golgi membrane"/>
    <property type="evidence" value="ECO:0007669"/>
    <property type="project" value="UniProtKB-SubCell"/>
</dbReference>
<keyword evidence="8" id="KW-0333">Golgi apparatus</keyword>
<dbReference type="OrthoDB" id="42006at2759"/>
<comment type="caution">
    <text evidence="10">The sequence shown here is derived from an EMBL/GenBank/DDBJ whole genome shotgun (WGS) entry which is preliminary data.</text>
</comment>
<gene>
    <name evidence="10" type="ORF">FisN_20Lh126</name>
</gene>
<sequence>MMSAMNPSASRRLSLNAKNEQQYGGRINQIFFITCVASFLLQLLASVASWNNARSLESTMMLGFEGDKTSELIRQRRVEVAPIVSPTETPKHTGRLRVLFGILTADFPNDESYRKRHRMLFKLWDDPRVCSLPDFKARPLETRYECQLIYTFVMAGNPDAPPVLVNNERPFEVAKPITGRSKDLNEPDTILLNIRENMNEGKSQTWMKYGAEIAEEYGLDYVTKCDADSLLHLHDFFEWAYKNLPPAPYNTNVYAGALRDKAYWPRHETEQERIRFESYFGQNFEGVHLYVAGQIYIVSTDLARFIGKEAYTNNCSYCEGHEDHDISAMAFHSPEPIKLMVIGRNHRFWEHPVKGEPRWRRMWQRENARKAGVPFEGRTFNSKSSFQDIMGYPATQQ</sequence>
<comment type="similarity">
    <text evidence="2">Belongs to the glycosyltransferase 31 family.</text>
</comment>
<proteinExistence type="inferred from homology"/>
<keyword evidence="11" id="KW-1185">Reference proteome</keyword>
<dbReference type="InterPro" id="IPR002659">
    <property type="entry name" value="Glyco_trans_31"/>
</dbReference>
<protein>
    <recommendedName>
        <fullName evidence="12">Hexosyltransferase</fullName>
    </recommendedName>
</protein>
<keyword evidence="4" id="KW-0808">Transferase</keyword>
<evidence type="ECO:0000256" key="7">
    <source>
        <dbReference type="ARBA" id="ARBA00022989"/>
    </source>
</evidence>
<evidence type="ECO:0000256" key="1">
    <source>
        <dbReference type="ARBA" id="ARBA00004323"/>
    </source>
</evidence>
<dbReference type="GO" id="GO:0016758">
    <property type="term" value="F:hexosyltransferase activity"/>
    <property type="evidence" value="ECO:0007669"/>
    <property type="project" value="InterPro"/>
</dbReference>
<evidence type="ECO:0000256" key="4">
    <source>
        <dbReference type="ARBA" id="ARBA00022679"/>
    </source>
</evidence>
<evidence type="ECO:0000256" key="8">
    <source>
        <dbReference type="ARBA" id="ARBA00023034"/>
    </source>
</evidence>
<evidence type="ECO:0000256" key="2">
    <source>
        <dbReference type="ARBA" id="ARBA00008661"/>
    </source>
</evidence>
<keyword evidence="5" id="KW-0812">Transmembrane</keyword>
<dbReference type="Pfam" id="PF01762">
    <property type="entry name" value="Galactosyl_T"/>
    <property type="match status" value="1"/>
</dbReference>
<keyword evidence="7" id="KW-1133">Transmembrane helix</keyword>
<comment type="subcellular location">
    <subcellularLocation>
        <location evidence="1">Golgi apparatus membrane</location>
        <topology evidence="1">Single-pass type II membrane protein</topology>
    </subcellularLocation>
</comment>
<evidence type="ECO:0000256" key="5">
    <source>
        <dbReference type="ARBA" id="ARBA00022692"/>
    </source>
</evidence>
<keyword evidence="9" id="KW-0472">Membrane</keyword>
<evidence type="ECO:0000256" key="6">
    <source>
        <dbReference type="ARBA" id="ARBA00022968"/>
    </source>
</evidence>
<evidence type="ECO:0008006" key="12">
    <source>
        <dbReference type="Google" id="ProtNLM"/>
    </source>
</evidence>
<dbReference type="InParanoid" id="A0A1Z5JCT5"/>
<reference evidence="10 11" key="1">
    <citation type="journal article" date="2015" name="Plant Cell">
        <title>Oil accumulation by the oleaginous diatom Fistulifera solaris as revealed by the genome and transcriptome.</title>
        <authorList>
            <person name="Tanaka T."/>
            <person name="Maeda Y."/>
            <person name="Veluchamy A."/>
            <person name="Tanaka M."/>
            <person name="Abida H."/>
            <person name="Marechal E."/>
            <person name="Bowler C."/>
            <person name="Muto M."/>
            <person name="Sunaga Y."/>
            <person name="Tanaka M."/>
            <person name="Yoshino T."/>
            <person name="Taniguchi T."/>
            <person name="Fukuda Y."/>
            <person name="Nemoto M."/>
            <person name="Matsumoto M."/>
            <person name="Wong P.S."/>
            <person name="Aburatani S."/>
            <person name="Fujibuchi W."/>
        </authorList>
    </citation>
    <scope>NUCLEOTIDE SEQUENCE [LARGE SCALE GENOMIC DNA]</scope>
    <source>
        <strain evidence="10 11">JPCC DA0580</strain>
    </source>
</reference>
<dbReference type="Proteomes" id="UP000198406">
    <property type="component" value="Unassembled WGS sequence"/>
</dbReference>
<keyword evidence="3" id="KW-0328">Glycosyltransferase</keyword>
<evidence type="ECO:0000313" key="11">
    <source>
        <dbReference type="Proteomes" id="UP000198406"/>
    </source>
</evidence>
<evidence type="ECO:0000313" key="10">
    <source>
        <dbReference type="EMBL" id="GAX11820.1"/>
    </source>
</evidence>
<dbReference type="EMBL" id="BDSP01000045">
    <property type="protein sequence ID" value="GAX11820.1"/>
    <property type="molecule type" value="Genomic_DNA"/>
</dbReference>